<gene>
    <name evidence="2" type="ORF">SNE40_022862</name>
</gene>
<organism evidence="2 3">
    <name type="scientific">Patella caerulea</name>
    <name type="common">Rayed Mediterranean limpet</name>
    <dbReference type="NCBI Taxonomy" id="87958"/>
    <lineage>
        <taxon>Eukaryota</taxon>
        <taxon>Metazoa</taxon>
        <taxon>Spiralia</taxon>
        <taxon>Lophotrochozoa</taxon>
        <taxon>Mollusca</taxon>
        <taxon>Gastropoda</taxon>
        <taxon>Patellogastropoda</taxon>
        <taxon>Patelloidea</taxon>
        <taxon>Patellidae</taxon>
        <taxon>Patella</taxon>
    </lineage>
</organism>
<keyword evidence="1" id="KW-1133">Transmembrane helix</keyword>
<evidence type="ECO:0000313" key="3">
    <source>
        <dbReference type="Proteomes" id="UP001347796"/>
    </source>
</evidence>
<dbReference type="EMBL" id="JAZGQO010000021">
    <property type="protein sequence ID" value="KAK6166091.1"/>
    <property type="molecule type" value="Genomic_DNA"/>
</dbReference>
<comment type="caution">
    <text evidence="2">The sequence shown here is derived from an EMBL/GenBank/DDBJ whole genome shotgun (WGS) entry which is preliminary data.</text>
</comment>
<evidence type="ECO:0000256" key="1">
    <source>
        <dbReference type="SAM" id="Phobius"/>
    </source>
</evidence>
<dbReference type="Proteomes" id="UP001347796">
    <property type="component" value="Unassembled WGS sequence"/>
</dbReference>
<accession>A0AAN8GBG4</accession>
<protein>
    <submittedName>
        <fullName evidence="2">Uncharacterized protein</fullName>
    </submittedName>
</protein>
<feature type="transmembrane region" description="Helical" evidence="1">
    <location>
        <begin position="12"/>
        <end position="34"/>
    </location>
</feature>
<keyword evidence="1" id="KW-0812">Transmembrane</keyword>
<keyword evidence="1" id="KW-0472">Membrane</keyword>
<name>A0AAN8GBG4_PATCE</name>
<sequence>MTQADHEEPSNIIFYLKLLCKAVVASALLINVFVQKTRSYCPLDQPSNITAEKAVNVVCVSVYHEHGTTQTTSTYHKKRRRTSKKLATLRDKTTRELKKIKLKQKKQCQRYWFKDENLRKDTRCKEMLIGGLEIKKSAMEAHMTQLQYYVTFSRDQLEMQRERNKIIQDNIDQCGKHVVGNNNIPSYQEGVAR</sequence>
<keyword evidence="3" id="KW-1185">Reference proteome</keyword>
<reference evidence="2 3" key="1">
    <citation type="submission" date="2024-01" db="EMBL/GenBank/DDBJ databases">
        <title>The genome of the rayed Mediterranean limpet Patella caerulea (Linnaeus, 1758).</title>
        <authorList>
            <person name="Anh-Thu Weber A."/>
            <person name="Halstead-Nussloch G."/>
        </authorList>
    </citation>
    <scope>NUCLEOTIDE SEQUENCE [LARGE SCALE GENOMIC DNA]</scope>
    <source>
        <strain evidence="2">AATW-2023a</strain>
        <tissue evidence="2">Whole specimen</tissue>
    </source>
</reference>
<evidence type="ECO:0000313" key="2">
    <source>
        <dbReference type="EMBL" id="KAK6166091.1"/>
    </source>
</evidence>
<dbReference type="AlphaFoldDB" id="A0AAN8GBG4"/>
<proteinExistence type="predicted"/>